<name>A0A7D9K4A4_PARCT</name>
<dbReference type="Proteomes" id="UP001152795">
    <property type="component" value="Unassembled WGS sequence"/>
</dbReference>
<evidence type="ECO:0000313" key="2">
    <source>
        <dbReference type="Proteomes" id="UP001152795"/>
    </source>
</evidence>
<reference evidence="1" key="1">
    <citation type="submission" date="2020-04" db="EMBL/GenBank/DDBJ databases">
        <authorList>
            <person name="Alioto T."/>
            <person name="Alioto T."/>
            <person name="Gomez Garrido J."/>
        </authorList>
    </citation>
    <scope>NUCLEOTIDE SEQUENCE</scope>
    <source>
        <strain evidence="1">A484AB</strain>
    </source>
</reference>
<protein>
    <submittedName>
        <fullName evidence="1">Uncharacterized protein</fullName>
    </submittedName>
</protein>
<dbReference type="AlphaFoldDB" id="A0A7D9K4A4"/>
<dbReference type="OrthoDB" id="5978128at2759"/>
<comment type="caution">
    <text evidence="1">The sequence shown here is derived from an EMBL/GenBank/DDBJ whole genome shotgun (WGS) entry which is preliminary data.</text>
</comment>
<feature type="non-terminal residue" evidence="1">
    <location>
        <position position="89"/>
    </location>
</feature>
<sequence>MKSVGRNSDEILKALRPGDHHAESKTFDLANEINDTFWSPLAEFTTLTSDRYRDLFSVITNEEPTITVTTGDVFEQISTLNPKKAHSPD</sequence>
<accession>A0A7D9K4A4</accession>
<gene>
    <name evidence="1" type="ORF">PACLA_8A083577</name>
</gene>
<evidence type="ECO:0000313" key="1">
    <source>
        <dbReference type="EMBL" id="CAB4041189.1"/>
    </source>
</evidence>
<dbReference type="EMBL" id="CACRXK020027918">
    <property type="protein sequence ID" value="CAB4041189.1"/>
    <property type="molecule type" value="Genomic_DNA"/>
</dbReference>
<keyword evidence="2" id="KW-1185">Reference proteome</keyword>
<proteinExistence type="predicted"/>
<organism evidence="1 2">
    <name type="scientific">Paramuricea clavata</name>
    <name type="common">Red gorgonian</name>
    <name type="synonym">Violescent sea-whip</name>
    <dbReference type="NCBI Taxonomy" id="317549"/>
    <lineage>
        <taxon>Eukaryota</taxon>
        <taxon>Metazoa</taxon>
        <taxon>Cnidaria</taxon>
        <taxon>Anthozoa</taxon>
        <taxon>Octocorallia</taxon>
        <taxon>Malacalcyonacea</taxon>
        <taxon>Plexauridae</taxon>
        <taxon>Paramuricea</taxon>
    </lineage>
</organism>